<organism evidence="5 6">
    <name type="scientific">Anisodus acutangulus</name>
    <dbReference type="NCBI Taxonomy" id="402998"/>
    <lineage>
        <taxon>Eukaryota</taxon>
        <taxon>Viridiplantae</taxon>
        <taxon>Streptophyta</taxon>
        <taxon>Embryophyta</taxon>
        <taxon>Tracheophyta</taxon>
        <taxon>Spermatophyta</taxon>
        <taxon>Magnoliopsida</taxon>
        <taxon>eudicotyledons</taxon>
        <taxon>Gunneridae</taxon>
        <taxon>Pentapetalae</taxon>
        <taxon>asterids</taxon>
        <taxon>lamiids</taxon>
        <taxon>Solanales</taxon>
        <taxon>Solanaceae</taxon>
        <taxon>Solanoideae</taxon>
        <taxon>Hyoscyameae</taxon>
        <taxon>Anisodus</taxon>
    </lineage>
</organism>
<dbReference type="Proteomes" id="UP001152561">
    <property type="component" value="Unassembled WGS sequence"/>
</dbReference>
<comment type="caution">
    <text evidence="5">The sequence shown here is derived from an EMBL/GenBank/DDBJ whole genome shotgun (WGS) entry which is preliminary data.</text>
</comment>
<dbReference type="CDD" id="cd02859">
    <property type="entry name" value="E_set_AMPKbeta_like_N"/>
    <property type="match status" value="1"/>
</dbReference>
<evidence type="ECO:0000313" key="5">
    <source>
        <dbReference type="EMBL" id="KAJ8537763.1"/>
    </source>
</evidence>
<feature type="transmembrane region" description="Helical" evidence="3">
    <location>
        <begin position="534"/>
        <end position="557"/>
    </location>
</feature>
<keyword evidence="3" id="KW-1133">Transmembrane helix</keyword>
<evidence type="ECO:0000313" key="6">
    <source>
        <dbReference type="Proteomes" id="UP001152561"/>
    </source>
</evidence>
<feature type="region of interest" description="Disordered" evidence="2">
    <location>
        <begin position="205"/>
        <end position="279"/>
    </location>
</feature>
<dbReference type="SUPFAM" id="SSF81296">
    <property type="entry name" value="E set domains"/>
    <property type="match status" value="1"/>
</dbReference>
<gene>
    <name evidence="5" type="ORF">K7X08_014303</name>
</gene>
<name>A0A9Q1LLW9_9SOLA</name>
<keyword evidence="3" id="KW-0812">Transmembrane</keyword>
<dbReference type="EMBL" id="JAJAGQ010000017">
    <property type="protein sequence ID" value="KAJ8537763.1"/>
    <property type="molecule type" value="Genomic_DNA"/>
</dbReference>
<dbReference type="InterPro" id="IPR013783">
    <property type="entry name" value="Ig-like_fold"/>
</dbReference>
<accession>A0A9Q1LLW9</accession>
<dbReference type="GO" id="GO:0009507">
    <property type="term" value="C:chloroplast"/>
    <property type="evidence" value="ECO:0007669"/>
    <property type="project" value="UniProtKB-ARBA"/>
</dbReference>
<dbReference type="InterPro" id="IPR032640">
    <property type="entry name" value="AMPK1_CBM"/>
</dbReference>
<proteinExistence type="predicted"/>
<dbReference type="AlphaFoldDB" id="A0A9Q1LLW9"/>
<evidence type="ECO:0000256" key="1">
    <source>
        <dbReference type="SAM" id="Coils"/>
    </source>
</evidence>
<dbReference type="PANTHER" id="PTHR47434">
    <property type="entry name" value="PROTEIN PTST HOMOLOG 3, CHLOROPLASTIC"/>
    <property type="match status" value="1"/>
</dbReference>
<protein>
    <recommendedName>
        <fullName evidence="4">AMP-activated protein kinase glycogen-binding domain-containing protein</fullName>
    </recommendedName>
</protein>
<dbReference type="OrthoDB" id="531008at2759"/>
<dbReference type="Gene3D" id="2.60.40.10">
    <property type="entry name" value="Immunoglobulins"/>
    <property type="match status" value="1"/>
</dbReference>
<sequence length="605" mass="68146">MATLFHLPTNKLFFSPSPSLCIRNHYHHNYLLIYPSKPVICASIKKTRASRKVKSNADLCNDIREFLSSVGLPEDHVPTMKELSLYGRQDLANIVRRRGYKLVKELLLTSKQPTYECSGDSLVEKSEDEPSDGKITDMAYDVSLPSEASAVDDYTNDANNDIILNSGDQEPLGYSSLDEKVANFIQNGELDGVGDSGFEIFQRGEQEEGSVEGQSTTPKEQTDLVSNGNGAEIFNRNSMAQSTQHVERPCRQSSPMRNDSLSTEDLTMTEGKNSADTEPNKMKIEAEFNRLKVMLHQKELELTHLKQQIEEEKRKLSILQIKDETEIREAQRLISEKDAELNAAEDSLSGLKEVEIQYRADGEHVEVAGSFNGWHHKIKMDLQESSDPIGEDIQASSDIIDPTGMRKPRLWKTVLWLYPGIYEIKFIVDDHWTTDPQRESVTKETDNCQQQEGFGLKFIHGRSIIQSMGDVAFILLQIDELGQCNLRLHASSTFKAPRPVEDTCYIALLAQSGTIRSVFGPVVDLVKSWNLPDWLVHWAILAVVLFAMGGYGTYLGFRIRFSDDVEEKAKAKDLHPKLLGGMFFFFALGATGGKSRIEECSWHIR</sequence>
<feature type="coiled-coil region" evidence="1">
    <location>
        <begin position="295"/>
        <end position="354"/>
    </location>
</feature>
<dbReference type="Pfam" id="PF16561">
    <property type="entry name" value="AMPK1_CBM"/>
    <property type="match status" value="1"/>
</dbReference>
<feature type="domain" description="AMP-activated protein kinase glycogen-binding" evidence="4">
    <location>
        <begin position="354"/>
        <end position="447"/>
    </location>
</feature>
<evidence type="ECO:0000256" key="2">
    <source>
        <dbReference type="SAM" id="MobiDB-lite"/>
    </source>
</evidence>
<dbReference type="PANTHER" id="PTHR47434:SF2">
    <property type="entry name" value="PROTEIN PTST HOMOLOG 3, CHLOROPLASTIC"/>
    <property type="match status" value="1"/>
</dbReference>
<evidence type="ECO:0000259" key="4">
    <source>
        <dbReference type="Pfam" id="PF16561"/>
    </source>
</evidence>
<evidence type="ECO:0000256" key="3">
    <source>
        <dbReference type="SAM" id="Phobius"/>
    </source>
</evidence>
<feature type="compositionally biased region" description="Polar residues" evidence="2">
    <location>
        <begin position="216"/>
        <end position="244"/>
    </location>
</feature>
<reference evidence="6" key="1">
    <citation type="journal article" date="2023" name="Proc. Natl. Acad. Sci. U.S.A.">
        <title>Genomic and structural basis for evolution of tropane alkaloid biosynthesis.</title>
        <authorList>
            <person name="Wanga Y.-J."/>
            <person name="Taina T."/>
            <person name="Yua J.-Y."/>
            <person name="Lia J."/>
            <person name="Xua B."/>
            <person name="Chenc J."/>
            <person name="D'Auriad J.C."/>
            <person name="Huanga J.-P."/>
            <person name="Huanga S.-X."/>
        </authorList>
    </citation>
    <scope>NUCLEOTIDE SEQUENCE [LARGE SCALE GENOMIC DNA]</scope>
    <source>
        <strain evidence="6">cv. KIB-2019</strain>
    </source>
</reference>
<feature type="compositionally biased region" description="Polar residues" evidence="2">
    <location>
        <begin position="251"/>
        <end position="272"/>
    </location>
</feature>
<keyword evidence="1" id="KW-0175">Coiled coil</keyword>
<keyword evidence="3" id="KW-0472">Membrane</keyword>
<dbReference type="InterPro" id="IPR014756">
    <property type="entry name" value="Ig_E-set"/>
</dbReference>
<keyword evidence="6" id="KW-1185">Reference proteome</keyword>